<organism evidence="2">
    <name type="scientific">bioreactor metagenome</name>
    <dbReference type="NCBI Taxonomy" id="1076179"/>
    <lineage>
        <taxon>unclassified sequences</taxon>
        <taxon>metagenomes</taxon>
        <taxon>ecological metagenomes</taxon>
    </lineage>
</organism>
<feature type="transmembrane region" description="Helical" evidence="1">
    <location>
        <begin position="96"/>
        <end position="117"/>
    </location>
</feature>
<keyword evidence="1" id="KW-0472">Membrane</keyword>
<proteinExistence type="predicted"/>
<accession>A0A645CCV3</accession>
<gene>
    <name evidence="2" type="ORF">SDC9_121730</name>
</gene>
<evidence type="ECO:0000313" key="2">
    <source>
        <dbReference type="EMBL" id="MPM74741.1"/>
    </source>
</evidence>
<dbReference type="AlphaFoldDB" id="A0A645CCV3"/>
<sequence length="126" mass="15048">MNKRLKEVLIRLLYVIPLLLFTTELFYSLDSLNSTTSFGIKYKYAFIIPIFIFAYQSIRNSKLGWLLVLSLYLTFLTIWVIRLIEAFSMVGAKFTYGQYLLFWVFVLLYLGIGFVYYKFRPKTRLF</sequence>
<feature type="transmembrane region" description="Helical" evidence="1">
    <location>
        <begin position="41"/>
        <end position="58"/>
    </location>
</feature>
<feature type="transmembrane region" description="Helical" evidence="1">
    <location>
        <begin position="65"/>
        <end position="84"/>
    </location>
</feature>
<reference evidence="2" key="1">
    <citation type="submission" date="2019-08" db="EMBL/GenBank/DDBJ databases">
        <authorList>
            <person name="Kucharzyk K."/>
            <person name="Murdoch R.W."/>
            <person name="Higgins S."/>
            <person name="Loffler F."/>
        </authorList>
    </citation>
    <scope>NUCLEOTIDE SEQUENCE</scope>
</reference>
<protein>
    <submittedName>
        <fullName evidence="2">Uncharacterized protein</fullName>
    </submittedName>
</protein>
<keyword evidence="1" id="KW-0812">Transmembrane</keyword>
<comment type="caution">
    <text evidence="2">The sequence shown here is derived from an EMBL/GenBank/DDBJ whole genome shotgun (WGS) entry which is preliminary data.</text>
</comment>
<evidence type="ECO:0000256" key="1">
    <source>
        <dbReference type="SAM" id="Phobius"/>
    </source>
</evidence>
<keyword evidence="1" id="KW-1133">Transmembrane helix</keyword>
<feature type="transmembrane region" description="Helical" evidence="1">
    <location>
        <begin position="12"/>
        <end position="29"/>
    </location>
</feature>
<dbReference type="EMBL" id="VSSQ01026169">
    <property type="protein sequence ID" value="MPM74741.1"/>
    <property type="molecule type" value="Genomic_DNA"/>
</dbReference>
<name>A0A645CCV3_9ZZZZ</name>